<organism evidence="2 3">
    <name type="scientific">Actinospica acidithermotolerans</name>
    <dbReference type="NCBI Taxonomy" id="2828514"/>
    <lineage>
        <taxon>Bacteria</taxon>
        <taxon>Bacillati</taxon>
        <taxon>Actinomycetota</taxon>
        <taxon>Actinomycetes</taxon>
        <taxon>Catenulisporales</taxon>
        <taxon>Actinospicaceae</taxon>
        <taxon>Actinospica</taxon>
    </lineage>
</organism>
<dbReference type="Proteomes" id="UP000676325">
    <property type="component" value="Unassembled WGS sequence"/>
</dbReference>
<evidence type="ECO:0000313" key="2">
    <source>
        <dbReference type="EMBL" id="MBR7828280.1"/>
    </source>
</evidence>
<keyword evidence="3" id="KW-1185">Reference proteome</keyword>
<sequence>MAMEIELDPPNGATGYKIGMPVGELIPAAVSSGRVVITDPDQAGLHYMKVDLTVYLENSSFAIVFGLEDGCTLTYFELHAPRPLPGREGTDTDDLHVTWRGIDVFRTPALELLERIEAEGFEIDRREAPGHYTVPELPFGFTRNAGHDVPRADDGEPLFMQSVLVAGDRYYGREPDFDFSKIGPEPLEHRFEIDPPNGVAGFPFGMPMEELVAATTPLGHVRLEDLAQARPDLYAMLFVVRPSFTAIFACEDGYTLTAIELWAPNPDRGQDRITVELLGIDVFNTPALELLDLLVARGYTLDDTDPDHPRFPELAIGFTRTRGHDVPLAPDGRPQYFQAVLAGPPGYYDQPLPPTRLDGGEPWKSRLTRPFAG</sequence>
<dbReference type="EMBL" id="JAGSOH010000053">
    <property type="protein sequence ID" value="MBR7828280.1"/>
    <property type="molecule type" value="Genomic_DNA"/>
</dbReference>
<feature type="region of interest" description="Disordered" evidence="1">
    <location>
        <begin position="348"/>
        <end position="373"/>
    </location>
</feature>
<evidence type="ECO:0000256" key="1">
    <source>
        <dbReference type="SAM" id="MobiDB-lite"/>
    </source>
</evidence>
<gene>
    <name evidence="2" type="ORF">KDK95_18345</name>
</gene>
<dbReference type="RefSeq" id="WP_212519418.1">
    <property type="nucleotide sequence ID" value="NZ_JAGSOH010000053.1"/>
</dbReference>
<protein>
    <submittedName>
        <fullName evidence="2">Uncharacterized protein</fullName>
    </submittedName>
</protein>
<comment type="caution">
    <text evidence="2">The sequence shown here is derived from an EMBL/GenBank/DDBJ whole genome shotgun (WGS) entry which is preliminary data.</text>
</comment>
<name>A0A941ED95_9ACTN</name>
<reference evidence="2" key="1">
    <citation type="submission" date="2021-04" db="EMBL/GenBank/DDBJ databases">
        <title>Genome based classification of Actinospica acidithermotolerans sp. nov., an actinobacterium isolated from an Indonesian hot spring.</title>
        <authorList>
            <person name="Kusuma A.B."/>
            <person name="Putra K.E."/>
            <person name="Nafisah S."/>
            <person name="Loh J."/>
            <person name="Nouioui I."/>
            <person name="Goodfellow M."/>
        </authorList>
    </citation>
    <scope>NUCLEOTIDE SEQUENCE</scope>
    <source>
        <strain evidence="2">MGRD01-02</strain>
    </source>
</reference>
<dbReference type="AlphaFoldDB" id="A0A941ED95"/>
<accession>A0A941ED95</accession>
<proteinExistence type="predicted"/>
<evidence type="ECO:0000313" key="3">
    <source>
        <dbReference type="Proteomes" id="UP000676325"/>
    </source>
</evidence>